<dbReference type="EMBL" id="FUFT01000005">
    <property type="protein sequence ID" value="SJL83882.1"/>
    <property type="molecule type" value="Genomic_DNA"/>
</dbReference>
<dbReference type="InterPro" id="IPR024726">
    <property type="entry name" value="FhuF_C"/>
</dbReference>
<dbReference type="GO" id="GO:0051537">
    <property type="term" value="F:2 iron, 2 sulfur cluster binding"/>
    <property type="evidence" value="ECO:0007669"/>
    <property type="project" value="InterPro"/>
</dbReference>
<dbReference type="InterPro" id="IPR022770">
    <property type="entry name" value="IucA/IucC-like_C"/>
</dbReference>
<dbReference type="RefSeq" id="WP_077314294.1">
    <property type="nucleotide sequence ID" value="NZ_AP024888.1"/>
</dbReference>
<evidence type="ECO:0000259" key="1">
    <source>
        <dbReference type="Pfam" id="PF06276"/>
    </source>
</evidence>
<feature type="domain" description="Aerobactin siderophore biosynthesis IucA/IucC-like C-terminal" evidence="1">
    <location>
        <begin position="71"/>
        <end position="180"/>
    </location>
</feature>
<accession>A0A1R4B4N4</accession>
<evidence type="ECO:0000313" key="3">
    <source>
        <dbReference type="EMBL" id="SJL83882.1"/>
    </source>
</evidence>
<evidence type="ECO:0000259" key="2">
    <source>
        <dbReference type="Pfam" id="PF11575"/>
    </source>
</evidence>
<dbReference type="GO" id="GO:0003824">
    <property type="term" value="F:catalytic activity"/>
    <property type="evidence" value="ECO:0007669"/>
    <property type="project" value="UniProtKB-ARBA"/>
</dbReference>
<dbReference type="STRING" id="1918946.VPAL9027_01861"/>
<dbReference type="Proteomes" id="UP000189475">
    <property type="component" value="Unassembled WGS sequence"/>
</dbReference>
<organism evidence="3 4">
    <name type="scientific">Vibrio palustris</name>
    <dbReference type="NCBI Taxonomy" id="1918946"/>
    <lineage>
        <taxon>Bacteria</taxon>
        <taxon>Pseudomonadati</taxon>
        <taxon>Pseudomonadota</taxon>
        <taxon>Gammaproteobacteria</taxon>
        <taxon>Vibrionales</taxon>
        <taxon>Vibrionaceae</taxon>
        <taxon>Vibrio</taxon>
    </lineage>
</organism>
<reference evidence="3 4" key="1">
    <citation type="submission" date="2017-02" db="EMBL/GenBank/DDBJ databases">
        <authorList>
            <person name="Peterson S.W."/>
        </authorList>
    </citation>
    <scope>NUCLEOTIDE SEQUENCE [LARGE SCALE GENOMIC DNA]</scope>
    <source>
        <strain evidence="3 4">CECT 9027</strain>
    </source>
</reference>
<dbReference type="OrthoDB" id="5870636at2"/>
<keyword evidence="4" id="KW-1185">Reference proteome</keyword>
<dbReference type="Pfam" id="PF11575">
    <property type="entry name" value="FhuF_C"/>
    <property type="match status" value="1"/>
</dbReference>
<proteinExistence type="predicted"/>
<sequence length="267" mass="30315">MTEGHAQAQVSLLDSEWQRLGEFGLVDCSQLSPYSIDTEQLLDDECCLEILTRIQPQLGATDLKVTASLVIKRIAFLTLAPLLSGMAWYDKALDMRIENCVFEYPLIERLWQSRMPLKHCSVHPLGAHTHRVSWREAMLTHVFKGHLSLLVEQFHRLTRVPKAVLWENIAVRIFSIYERRILPILAKHNGADVAQADFAYLIDSDTTGIFGVGHNPITRYYYAIPISETGPTATRVRRTCCYYYKATQPAQYCGTCPLLGKKPSCRS</sequence>
<dbReference type="AlphaFoldDB" id="A0A1R4B4N4"/>
<protein>
    <submittedName>
        <fullName evidence="3">Ferric iron reductase FhuF-like transporter</fullName>
    </submittedName>
</protein>
<gene>
    <name evidence="3" type="ORF">VPAL9027_01861</name>
</gene>
<feature type="domain" description="Ferric siderophore reductase C-terminal" evidence="2">
    <location>
        <begin position="237"/>
        <end position="258"/>
    </location>
</feature>
<name>A0A1R4B4N4_9VIBR</name>
<dbReference type="Pfam" id="PF06276">
    <property type="entry name" value="FhuF"/>
    <property type="match status" value="1"/>
</dbReference>
<evidence type="ECO:0000313" key="4">
    <source>
        <dbReference type="Proteomes" id="UP000189475"/>
    </source>
</evidence>